<gene>
    <name evidence="1" type="ORF">EDC23_0593</name>
</gene>
<keyword evidence="2" id="KW-1185">Reference proteome</keyword>
<dbReference type="Proteomes" id="UP000294914">
    <property type="component" value="Unassembled WGS sequence"/>
</dbReference>
<dbReference type="RefSeq" id="WP_134080940.1">
    <property type="nucleotide sequence ID" value="NZ_SOQX01000001.1"/>
</dbReference>
<evidence type="ECO:0000313" key="2">
    <source>
        <dbReference type="Proteomes" id="UP000294914"/>
    </source>
</evidence>
<name>A0A4R8IXD0_9GAMM</name>
<sequence>MYRRLDDVPVFEYRDGELPAHYYNDVQVALKRLGEDLRFAIPRLKHLDLILQKDAWIIVDRVLNDVPVVAWTDFQAAHRNSLHEPIPCQVRLYHMHGPLIMSRTLEAMELILGEMLANHVPSEEASIAPIKK</sequence>
<dbReference type="OrthoDB" id="8480203at2"/>
<organism evidence="1 2">
    <name type="scientific">Thiohalophilus thiocyanatoxydans</name>
    <dbReference type="NCBI Taxonomy" id="381308"/>
    <lineage>
        <taxon>Bacteria</taxon>
        <taxon>Pseudomonadati</taxon>
        <taxon>Pseudomonadota</taxon>
        <taxon>Gammaproteobacteria</taxon>
        <taxon>Thiohalomonadales</taxon>
        <taxon>Thiohalophilaceae</taxon>
        <taxon>Thiohalophilus</taxon>
    </lineage>
</organism>
<dbReference type="AlphaFoldDB" id="A0A4R8IXD0"/>
<evidence type="ECO:0000313" key="1">
    <source>
        <dbReference type="EMBL" id="TDY04220.1"/>
    </source>
</evidence>
<dbReference type="EMBL" id="SOQX01000001">
    <property type="protein sequence ID" value="TDY04220.1"/>
    <property type="molecule type" value="Genomic_DNA"/>
</dbReference>
<comment type="caution">
    <text evidence="1">The sequence shown here is derived from an EMBL/GenBank/DDBJ whole genome shotgun (WGS) entry which is preliminary data.</text>
</comment>
<reference evidence="1 2" key="1">
    <citation type="submission" date="2019-03" db="EMBL/GenBank/DDBJ databases">
        <title>Genomic Encyclopedia of Type Strains, Phase IV (KMG-IV): sequencing the most valuable type-strain genomes for metagenomic binning, comparative biology and taxonomic classification.</title>
        <authorList>
            <person name="Goeker M."/>
        </authorList>
    </citation>
    <scope>NUCLEOTIDE SEQUENCE [LARGE SCALE GENOMIC DNA]</scope>
    <source>
        <strain evidence="1 2">DSM 16326</strain>
    </source>
</reference>
<protein>
    <submittedName>
        <fullName evidence="1">Uncharacterized protein</fullName>
    </submittedName>
</protein>
<accession>A0A4R8IXD0</accession>
<proteinExistence type="predicted"/>